<dbReference type="HOGENOM" id="CLU_041259_1_1_7"/>
<organism evidence="3 4">
    <name type="scientific">Geotalea uraniireducens (strain Rf4)</name>
    <name type="common">Geobacter uraniireducens</name>
    <dbReference type="NCBI Taxonomy" id="351605"/>
    <lineage>
        <taxon>Bacteria</taxon>
        <taxon>Pseudomonadati</taxon>
        <taxon>Thermodesulfobacteriota</taxon>
        <taxon>Desulfuromonadia</taxon>
        <taxon>Geobacterales</taxon>
        <taxon>Geobacteraceae</taxon>
        <taxon>Geotalea</taxon>
    </lineage>
</organism>
<dbReference type="GO" id="GO:0003677">
    <property type="term" value="F:DNA binding"/>
    <property type="evidence" value="ECO:0007669"/>
    <property type="project" value="UniProtKB-KW"/>
</dbReference>
<dbReference type="Proteomes" id="UP000006695">
    <property type="component" value="Chromosome"/>
</dbReference>
<evidence type="ECO:0000313" key="4">
    <source>
        <dbReference type="Proteomes" id="UP000006695"/>
    </source>
</evidence>
<accession>A5G7I5</accession>
<proteinExistence type="predicted"/>
<evidence type="ECO:0000313" key="3">
    <source>
        <dbReference type="EMBL" id="ABQ27753.1"/>
    </source>
</evidence>
<sequence>MLEGLEISEILFSSLHKPVRMEAEYYQKKYLSLENLLKSKSPVLLSTLTNKISDGTHFTPSYTENGVPFLSALNVLENSLSLEAGHRFISSEEHDNLYRRCDPQPGDVLLRKVGVGPRWAAVVPEGLPVFSIFVSVALLRPRTELIAPEVLATFINSESGQTQLLRVQKGASQPDLHLEDIRDVFIPLFGQEFQNRIVELHQNSVEVSSKGIASYKNAETLLLNALNLATYTPTTKNTNIKSFKESFVASGRMDAEYYQPMFDEIEELIKSNGEYFKRVEEIQTYNSRGMAAIYDETGTVDMITQKHILEAGLNYDNFDKTNIKHFSTEETSFVAENDILIYGTGANIGRAQPYLSEKKAVACQDIIILRVIEDPVYVAFVINSFIGRLQTEKMRTGSAQPHLYPKDVAQVLIPFVAKDTQLKIREKIISSLALKKQSTALLETAKRAVEIAIEQDEQAAISFLETAAADGKNHLRDAFAEG</sequence>
<reference evidence="3 4" key="1">
    <citation type="submission" date="2007-05" db="EMBL/GenBank/DDBJ databases">
        <title>Complete sequence of Geobacter uraniireducens Rf4.</title>
        <authorList>
            <consortium name="US DOE Joint Genome Institute"/>
            <person name="Copeland A."/>
            <person name="Lucas S."/>
            <person name="Lapidus A."/>
            <person name="Barry K."/>
            <person name="Detter J.C."/>
            <person name="Glavina del Rio T."/>
            <person name="Hammon N."/>
            <person name="Israni S."/>
            <person name="Dalin E."/>
            <person name="Tice H."/>
            <person name="Pitluck S."/>
            <person name="Chertkov O."/>
            <person name="Brettin T."/>
            <person name="Bruce D."/>
            <person name="Han C."/>
            <person name="Schmutz J."/>
            <person name="Larimer F."/>
            <person name="Land M."/>
            <person name="Hauser L."/>
            <person name="Kyrpides N."/>
            <person name="Mikhailova N."/>
            <person name="Shelobolina E."/>
            <person name="Aklujkar M."/>
            <person name="Lovley D."/>
            <person name="Richardson P."/>
        </authorList>
    </citation>
    <scope>NUCLEOTIDE SEQUENCE [LARGE SCALE GENOMIC DNA]</scope>
    <source>
        <strain evidence="4">ATCC BAA-1134 / JCM 13001 / Rf4</strain>
    </source>
</reference>
<keyword evidence="1" id="KW-0680">Restriction system</keyword>
<evidence type="ECO:0008006" key="5">
    <source>
        <dbReference type="Google" id="ProtNLM"/>
    </source>
</evidence>
<dbReference type="STRING" id="351605.Gura_3599"/>
<gene>
    <name evidence="3" type="ordered locus">Gura_3599</name>
</gene>
<name>A5G7I5_GEOUR</name>
<dbReference type="Gene3D" id="3.90.220.20">
    <property type="entry name" value="DNA methylase specificity domains"/>
    <property type="match status" value="2"/>
</dbReference>
<dbReference type="GO" id="GO:0009307">
    <property type="term" value="P:DNA restriction-modification system"/>
    <property type="evidence" value="ECO:0007669"/>
    <property type="project" value="UniProtKB-KW"/>
</dbReference>
<dbReference type="KEGG" id="gur:Gura_3599"/>
<keyword evidence="4" id="KW-1185">Reference proteome</keyword>
<dbReference type="PANTHER" id="PTHR30408">
    <property type="entry name" value="TYPE-1 RESTRICTION ENZYME ECOKI SPECIFICITY PROTEIN"/>
    <property type="match status" value="1"/>
</dbReference>
<dbReference type="InterPro" id="IPR044946">
    <property type="entry name" value="Restrct_endonuc_typeI_TRD_sf"/>
</dbReference>
<keyword evidence="2" id="KW-0238">DNA-binding</keyword>
<protein>
    <recommendedName>
        <fullName evidence="5">Restriction endonuclease subunit S</fullName>
    </recommendedName>
</protein>
<dbReference type="AlphaFoldDB" id="A5G7I5"/>
<dbReference type="EMBL" id="CP000698">
    <property type="protein sequence ID" value="ABQ27753.1"/>
    <property type="molecule type" value="Genomic_DNA"/>
</dbReference>
<dbReference type="PANTHER" id="PTHR30408:SF12">
    <property type="entry name" value="TYPE I RESTRICTION ENZYME MJAVIII SPECIFICITY SUBUNIT"/>
    <property type="match status" value="1"/>
</dbReference>
<dbReference type="InterPro" id="IPR052021">
    <property type="entry name" value="Type-I_RS_S_subunit"/>
</dbReference>
<dbReference type="SUPFAM" id="SSF116734">
    <property type="entry name" value="DNA methylase specificity domain"/>
    <property type="match status" value="2"/>
</dbReference>
<evidence type="ECO:0000256" key="1">
    <source>
        <dbReference type="ARBA" id="ARBA00022747"/>
    </source>
</evidence>
<dbReference type="REBASE" id="15288">
    <property type="entry name" value="S.GurRORF3599P"/>
</dbReference>
<evidence type="ECO:0000256" key="2">
    <source>
        <dbReference type="ARBA" id="ARBA00023125"/>
    </source>
</evidence>